<sequence>MDYTGLLAKLLDQVQLEFTKCKPLIPTYSHLLISALFPIYIGAHASLTRPSSAAKPIKRKNTNDEPDIDQENQDDADEEDGDDEEEETSVKKMEGLEPSDAIMFPIMAGLTLGGLYLLITWLKDPAILNKFLGFYFSQAGTVFAIAFMRDGFSLLRSLIFPSRYALDGLVWKANQRRRVFVAIGNDDLPQKQVAEEQRRSPLPGHLGILCLPPSLLDALWRVRGFVYKKATLRAYNFVDLRFSFYFVL</sequence>
<proteinExistence type="predicted"/>
<dbReference type="EMBL" id="LGUA01000157">
    <property type="protein sequence ID" value="OAX83593.1"/>
    <property type="molecule type" value="Genomic_DNA"/>
</dbReference>
<dbReference type="Proteomes" id="UP000091918">
    <property type="component" value="Unassembled WGS sequence"/>
</dbReference>
<reference evidence="3 4" key="1">
    <citation type="submission" date="2015-07" db="EMBL/GenBank/DDBJ databases">
        <title>Emmonsia species relationships and genome sequence.</title>
        <authorList>
            <person name="Cuomo C.A."/>
            <person name="Schwartz I.S."/>
            <person name="Kenyon C."/>
            <person name="de Hoog G.S."/>
            <person name="Govender N.P."/>
            <person name="Botha A."/>
            <person name="Moreno L."/>
            <person name="de Vries M."/>
            <person name="Munoz J.F."/>
            <person name="Stielow J.B."/>
        </authorList>
    </citation>
    <scope>NUCLEOTIDE SEQUENCE [LARGE SCALE GENOMIC DNA]</scope>
    <source>
        <strain evidence="3 4">CBS 136260</strain>
    </source>
</reference>
<protein>
    <submittedName>
        <fullName evidence="3">Uncharacterized protein</fullName>
    </submittedName>
</protein>
<keyword evidence="2" id="KW-0472">Membrane</keyword>
<evidence type="ECO:0000313" key="3">
    <source>
        <dbReference type="EMBL" id="OAX83593.1"/>
    </source>
</evidence>
<organism evidence="3 4">
    <name type="scientific">Emergomyces africanus</name>
    <dbReference type="NCBI Taxonomy" id="1955775"/>
    <lineage>
        <taxon>Eukaryota</taxon>
        <taxon>Fungi</taxon>
        <taxon>Dikarya</taxon>
        <taxon>Ascomycota</taxon>
        <taxon>Pezizomycotina</taxon>
        <taxon>Eurotiomycetes</taxon>
        <taxon>Eurotiomycetidae</taxon>
        <taxon>Onygenales</taxon>
        <taxon>Ajellomycetaceae</taxon>
        <taxon>Emergomyces</taxon>
    </lineage>
</organism>
<accession>A0A1B7P3K2</accession>
<keyword evidence="2" id="KW-1133">Transmembrane helix</keyword>
<dbReference type="OrthoDB" id="29661at2759"/>
<comment type="caution">
    <text evidence="3">The sequence shown here is derived from an EMBL/GenBank/DDBJ whole genome shotgun (WGS) entry which is preliminary data.</text>
</comment>
<name>A0A1B7P3K2_9EURO</name>
<feature type="compositionally biased region" description="Acidic residues" evidence="1">
    <location>
        <begin position="64"/>
        <end position="87"/>
    </location>
</feature>
<dbReference type="AlphaFoldDB" id="A0A1B7P3K2"/>
<gene>
    <name evidence="3" type="ORF">ACJ72_02040</name>
</gene>
<dbReference type="STRING" id="1658172.A0A1B7P3K2"/>
<keyword evidence="4" id="KW-1185">Reference proteome</keyword>
<feature type="transmembrane region" description="Helical" evidence="2">
    <location>
        <begin position="131"/>
        <end position="148"/>
    </location>
</feature>
<feature type="region of interest" description="Disordered" evidence="1">
    <location>
        <begin position="52"/>
        <end position="92"/>
    </location>
</feature>
<evidence type="ECO:0000256" key="2">
    <source>
        <dbReference type="SAM" id="Phobius"/>
    </source>
</evidence>
<evidence type="ECO:0000256" key="1">
    <source>
        <dbReference type="SAM" id="MobiDB-lite"/>
    </source>
</evidence>
<keyword evidence="2" id="KW-0812">Transmembrane</keyword>
<evidence type="ECO:0000313" key="4">
    <source>
        <dbReference type="Proteomes" id="UP000091918"/>
    </source>
</evidence>
<feature type="transmembrane region" description="Helical" evidence="2">
    <location>
        <begin position="101"/>
        <end position="119"/>
    </location>
</feature>